<dbReference type="OrthoDB" id="3004402at2759"/>
<dbReference type="AlphaFoldDB" id="A0A1L9RCQ6"/>
<accession>A0A1L9RCQ6</accession>
<gene>
    <name evidence="1" type="ORF">ASPWEDRAFT_174147</name>
</gene>
<dbReference type="VEuPathDB" id="FungiDB:ASPWEDRAFT_174147"/>
<dbReference type="InterPro" id="IPR008949">
    <property type="entry name" value="Isoprenoid_synthase_dom_sf"/>
</dbReference>
<dbReference type="Gene3D" id="1.10.600.10">
    <property type="entry name" value="Farnesyl Diphosphate Synthase"/>
    <property type="match status" value="1"/>
</dbReference>
<sequence length="403" mass="45503">MTITSAITKSSVKDSICSPENRKHLFPYSYAHSTIKGEINYLRFPSLNLNKYQQQRCFSHTSTEPQFERPDHAVELFPQAAGLPWPTAVQAAAQNKYWEICINACKDILELFSQDETTKGLVSAGKSLTEITQKELARGFEHGFVAFAIFVYPFAEPRRAKPVADANAYVFILDGVVLGWHIVQEKFVSRMRPGFRPDKSSRTAVEARIDETIEQCDEIDRESGTNSARDMINQLVYFYDKPAPPKEYSTVREYMDYRTRDVAVTLIIASARCSIVSSVDYHDPKFAPVIQLIADQILLQNDIASFEKEKRAFDTGKAHTFINCVHVVKTLMGVSYEDALELSLAAQLQTETKLDTEIDRLISEDVLTAEEWRFVDGILYAMTGNAMGSVIISRYGGEKTRLS</sequence>
<dbReference type="Pfam" id="PF19086">
    <property type="entry name" value="Terpene_syn_C_2"/>
    <property type="match status" value="1"/>
</dbReference>
<keyword evidence="2" id="KW-1185">Reference proteome</keyword>
<dbReference type="GeneID" id="63747028"/>
<organism evidence="1 2">
    <name type="scientific">Aspergillus wentii DTO 134E9</name>
    <dbReference type="NCBI Taxonomy" id="1073089"/>
    <lineage>
        <taxon>Eukaryota</taxon>
        <taxon>Fungi</taxon>
        <taxon>Dikarya</taxon>
        <taxon>Ascomycota</taxon>
        <taxon>Pezizomycotina</taxon>
        <taxon>Eurotiomycetes</taxon>
        <taxon>Eurotiomycetidae</taxon>
        <taxon>Eurotiales</taxon>
        <taxon>Aspergillaceae</taxon>
        <taxon>Aspergillus</taxon>
        <taxon>Aspergillus subgen. Cremei</taxon>
    </lineage>
</organism>
<name>A0A1L9RCQ6_ASPWE</name>
<dbReference type="SUPFAM" id="SSF48576">
    <property type="entry name" value="Terpenoid synthases"/>
    <property type="match status" value="1"/>
</dbReference>
<evidence type="ECO:0000313" key="2">
    <source>
        <dbReference type="Proteomes" id="UP000184383"/>
    </source>
</evidence>
<dbReference type="RefSeq" id="XP_040686377.1">
    <property type="nucleotide sequence ID" value="XM_040831180.1"/>
</dbReference>
<dbReference type="Proteomes" id="UP000184383">
    <property type="component" value="Unassembled WGS sequence"/>
</dbReference>
<evidence type="ECO:0000313" key="1">
    <source>
        <dbReference type="EMBL" id="OJJ32700.1"/>
    </source>
</evidence>
<evidence type="ECO:0008006" key="3">
    <source>
        <dbReference type="Google" id="ProtNLM"/>
    </source>
</evidence>
<reference evidence="2" key="1">
    <citation type="journal article" date="2017" name="Genome Biol.">
        <title>Comparative genomics reveals high biological diversity and specific adaptations in the industrially and medically important fungal genus Aspergillus.</title>
        <authorList>
            <person name="de Vries R.P."/>
            <person name="Riley R."/>
            <person name="Wiebenga A."/>
            <person name="Aguilar-Osorio G."/>
            <person name="Amillis S."/>
            <person name="Uchima C.A."/>
            <person name="Anderluh G."/>
            <person name="Asadollahi M."/>
            <person name="Askin M."/>
            <person name="Barry K."/>
            <person name="Battaglia E."/>
            <person name="Bayram O."/>
            <person name="Benocci T."/>
            <person name="Braus-Stromeyer S.A."/>
            <person name="Caldana C."/>
            <person name="Canovas D."/>
            <person name="Cerqueira G.C."/>
            <person name="Chen F."/>
            <person name="Chen W."/>
            <person name="Choi C."/>
            <person name="Clum A."/>
            <person name="Dos Santos R.A."/>
            <person name="Damasio A.R."/>
            <person name="Diallinas G."/>
            <person name="Emri T."/>
            <person name="Fekete E."/>
            <person name="Flipphi M."/>
            <person name="Freyberg S."/>
            <person name="Gallo A."/>
            <person name="Gournas C."/>
            <person name="Habgood R."/>
            <person name="Hainaut M."/>
            <person name="Harispe M.L."/>
            <person name="Henrissat B."/>
            <person name="Hilden K.S."/>
            <person name="Hope R."/>
            <person name="Hossain A."/>
            <person name="Karabika E."/>
            <person name="Karaffa L."/>
            <person name="Karanyi Z."/>
            <person name="Krasevec N."/>
            <person name="Kuo A."/>
            <person name="Kusch H."/>
            <person name="LaButti K."/>
            <person name="Lagendijk E.L."/>
            <person name="Lapidus A."/>
            <person name="Levasseur A."/>
            <person name="Lindquist E."/>
            <person name="Lipzen A."/>
            <person name="Logrieco A.F."/>
            <person name="MacCabe A."/>
            <person name="Maekelae M.R."/>
            <person name="Malavazi I."/>
            <person name="Melin P."/>
            <person name="Meyer V."/>
            <person name="Mielnichuk N."/>
            <person name="Miskei M."/>
            <person name="Molnar A.P."/>
            <person name="Mule G."/>
            <person name="Ngan C.Y."/>
            <person name="Orejas M."/>
            <person name="Orosz E."/>
            <person name="Ouedraogo J.P."/>
            <person name="Overkamp K.M."/>
            <person name="Park H.-S."/>
            <person name="Perrone G."/>
            <person name="Piumi F."/>
            <person name="Punt P.J."/>
            <person name="Ram A.F."/>
            <person name="Ramon A."/>
            <person name="Rauscher S."/>
            <person name="Record E."/>
            <person name="Riano-Pachon D.M."/>
            <person name="Robert V."/>
            <person name="Roehrig J."/>
            <person name="Ruller R."/>
            <person name="Salamov A."/>
            <person name="Salih N.S."/>
            <person name="Samson R.A."/>
            <person name="Sandor E."/>
            <person name="Sanguinetti M."/>
            <person name="Schuetze T."/>
            <person name="Sepcic K."/>
            <person name="Shelest E."/>
            <person name="Sherlock G."/>
            <person name="Sophianopoulou V."/>
            <person name="Squina F.M."/>
            <person name="Sun H."/>
            <person name="Susca A."/>
            <person name="Todd R.B."/>
            <person name="Tsang A."/>
            <person name="Unkles S.E."/>
            <person name="van de Wiele N."/>
            <person name="van Rossen-Uffink D."/>
            <person name="Oliveira J.V."/>
            <person name="Vesth T.C."/>
            <person name="Visser J."/>
            <person name="Yu J.-H."/>
            <person name="Zhou M."/>
            <person name="Andersen M.R."/>
            <person name="Archer D.B."/>
            <person name="Baker S.E."/>
            <person name="Benoit I."/>
            <person name="Brakhage A.A."/>
            <person name="Braus G.H."/>
            <person name="Fischer R."/>
            <person name="Frisvad J.C."/>
            <person name="Goldman G.H."/>
            <person name="Houbraken J."/>
            <person name="Oakley B."/>
            <person name="Pocsi I."/>
            <person name="Scazzocchio C."/>
            <person name="Seiboth B."/>
            <person name="vanKuyk P.A."/>
            <person name="Wortman J."/>
            <person name="Dyer P.S."/>
            <person name="Grigoriev I.V."/>
        </authorList>
    </citation>
    <scope>NUCLEOTIDE SEQUENCE [LARGE SCALE GENOMIC DNA]</scope>
    <source>
        <strain evidence="2">DTO 134E9</strain>
    </source>
</reference>
<proteinExistence type="predicted"/>
<protein>
    <recommendedName>
        <fullName evidence="3">Terpene synthase</fullName>
    </recommendedName>
</protein>
<dbReference type="EMBL" id="KV878214">
    <property type="protein sequence ID" value="OJJ32700.1"/>
    <property type="molecule type" value="Genomic_DNA"/>
</dbReference>